<dbReference type="GO" id="GO:0060271">
    <property type="term" value="P:cilium assembly"/>
    <property type="evidence" value="ECO:0007669"/>
    <property type="project" value="UniProtKB-UniRule"/>
</dbReference>
<evidence type="ECO:0000313" key="13">
    <source>
        <dbReference type="EMBL" id="KAL0829891.1"/>
    </source>
</evidence>
<evidence type="ECO:0000256" key="12">
    <source>
        <dbReference type="SAM" id="MobiDB-lite"/>
    </source>
</evidence>
<organism evidence="13 14">
    <name type="scientific">Loxostege sticticalis</name>
    <name type="common">Beet webworm moth</name>
    <dbReference type="NCBI Taxonomy" id="481309"/>
    <lineage>
        <taxon>Eukaryota</taxon>
        <taxon>Metazoa</taxon>
        <taxon>Ecdysozoa</taxon>
        <taxon>Arthropoda</taxon>
        <taxon>Hexapoda</taxon>
        <taxon>Insecta</taxon>
        <taxon>Pterygota</taxon>
        <taxon>Neoptera</taxon>
        <taxon>Endopterygota</taxon>
        <taxon>Lepidoptera</taxon>
        <taxon>Glossata</taxon>
        <taxon>Ditrysia</taxon>
        <taxon>Pyraloidea</taxon>
        <taxon>Crambidae</taxon>
        <taxon>Pyraustinae</taxon>
        <taxon>Loxostege</taxon>
    </lineage>
</organism>
<evidence type="ECO:0000256" key="7">
    <source>
        <dbReference type="ARBA" id="ARBA00023212"/>
    </source>
</evidence>
<proteinExistence type="inferred from homology"/>
<dbReference type="Proteomes" id="UP001549921">
    <property type="component" value="Unassembled WGS sequence"/>
</dbReference>
<protein>
    <recommendedName>
        <fullName evidence="10">Tektin</fullName>
    </recommendedName>
</protein>
<accession>A0ABD0SVV7</accession>
<dbReference type="EMBL" id="JBEDNZ010000014">
    <property type="protein sequence ID" value="KAL0829891.1"/>
    <property type="molecule type" value="Genomic_DNA"/>
</dbReference>
<evidence type="ECO:0000256" key="5">
    <source>
        <dbReference type="ARBA" id="ARBA00023054"/>
    </source>
</evidence>
<dbReference type="GO" id="GO:0015630">
    <property type="term" value="C:microtubule cytoskeleton"/>
    <property type="evidence" value="ECO:0007669"/>
    <property type="project" value="UniProtKB-UniRule"/>
</dbReference>
<comment type="function">
    <text evidence="9">Microtubule inner protein (MIP) part of the dynein-decorated doublet microtubules (DMTs) in cilia and flagellar axoneme. Forms filamentous polymers in the walls of ciliary and flagellar microtubules.</text>
</comment>
<evidence type="ECO:0000256" key="9">
    <source>
        <dbReference type="ARBA" id="ARBA00045224"/>
    </source>
</evidence>
<evidence type="ECO:0000313" key="14">
    <source>
        <dbReference type="Proteomes" id="UP001549921"/>
    </source>
</evidence>
<evidence type="ECO:0000256" key="2">
    <source>
        <dbReference type="ARBA" id="ARBA00007209"/>
    </source>
</evidence>
<dbReference type="PANTHER" id="PTHR19960:SF25">
    <property type="entry name" value="TEKTIN-1"/>
    <property type="match status" value="1"/>
</dbReference>
<feature type="region of interest" description="Disordered" evidence="12">
    <location>
        <begin position="387"/>
        <end position="432"/>
    </location>
</feature>
<dbReference type="GO" id="GO:0060294">
    <property type="term" value="P:cilium movement involved in cell motility"/>
    <property type="evidence" value="ECO:0007669"/>
    <property type="project" value="UniProtKB-UniRule"/>
</dbReference>
<dbReference type="Pfam" id="PF03148">
    <property type="entry name" value="Tektin"/>
    <property type="match status" value="1"/>
</dbReference>
<comment type="similarity">
    <text evidence="2 10">Belongs to the tektin family.</text>
</comment>
<sequence>MSCGDGFLGCPRSVEDIRSLNDSLNAKVVEQLNESQELVMINSFARETNEYQFKTCLQDRIADIASWRWVFEDLSKRLDEAIGTLHYEHKALRVVVERVQQEIDEHSRDASRPGALNPDSDAVETAILQEYIFLRDEKKNFEKMITELEKKTKALERTKKRIQDDILKKREALSVEESCANIDCNCPTKTRDRKKMKKKCSSLDRWENRCISLKQAGLQALNNAVITRQQVRGARVHLSIVSQSYAAKVDSALRRRLHANTAKLEELCWQREEAVRDIKALDEELSIAEQNFMETMEQEQVVQTRLADRTLRPPGELTRDEVDRRLRDELGRLRHFMKHMRSNIERITSLQNRLQDSISRIDCCAEDISQVMRLDQERMSLRLGEQVNCETPTSTPPPAPPSNRLQSTTSRRPNVSLTAIKEEDEDGYPFDE</sequence>
<keyword evidence="3" id="KW-0963">Cytoplasm</keyword>
<dbReference type="AlphaFoldDB" id="A0ABD0SVV7"/>
<evidence type="ECO:0000256" key="8">
    <source>
        <dbReference type="ARBA" id="ARBA00023273"/>
    </source>
</evidence>
<feature type="coiled-coil region" evidence="11">
    <location>
        <begin position="89"/>
        <end position="165"/>
    </location>
</feature>
<evidence type="ECO:0000256" key="3">
    <source>
        <dbReference type="ARBA" id="ARBA00022490"/>
    </source>
</evidence>
<evidence type="ECO:0000256" key="6">
    <source>
        <dbReference type="ARBA" id="ARBA00023069"/>
    </source>
</evidence>
<comment type="subcellular location">
    <subcellularLocation>
        <location evidence="10">Cytoplasm</location>
        <location evidence="10">Cytoskeleton</location>
        <location evidence="10">Cilium axoneme</location>
    </subcellularLocation>
    <subcellularLocation>
        <location evidence="1">Cytoplasm</location>
        <location evidence="1">Cytoskeleton</location>
        <location evidence="1">Flagellum axoneme</location>
    </subcellularLocation>
</comment>
<evidence type="ECO:0000256" key="11">
    <source>
        <dbReference type="SAM" id="Coils"/>
    </source>
</evidence>
<feature type="coiled-coil region" evidence="11">
    <location>
        <begin position="264"/>
        <end position="298"/>
    </location>
</feature>
<name>A0ABD0SVV7_LOXSC</name>
<evidence type="ECO:0000256" key="10">
    <source>
        <dbReference type="RuleBase" id="RU367040"/>
    </source>
</evidence>
<evidence type="ECO:0000256" key="4">
    <source>
        <dbReference type="ARBA" id="ARBA00022846"/>
    </source>
</evidence>
<feature type="compositionally biased region" description="Acidic residues" evidence="12">
    <location>
        <begin position="422"/>
        <end position="432"/>
    </location>
</feature>
<keyword evidence="6 10" id="KW-0969">Cilium</keyword>
<keyword evidence="4 10" id="KW-0282">Flagellum</keyword>
<dbReference type="InterPro" id="IPR000435">
    <property type="entry name" value="Tektins"/>
</dbReference>
<evidence type="ECO:0000256" key="1">
    <source>
        <dbReference type="ARBA" id="ARBA00004611"/>
    </source>
</evidence>
<dbReference type="InterPro" id="IPR048256">
    <property type="entry name" value="Tektin-like"/>
</dbReference>
<keyword evidence="5 11" id="KW-0175">Coiled coil</keyword>
<keyword evidence="8 10" id="KW-0966">Cell projection</keyword>
<keyword evidence="7" id="KW-0206">Cytoskeleton</keyword>
<dbReference type="GO" id="GO:0005930">
    <property type="term" value="C:axoneme"/>
    <property type="evidence" value="ECO:0007669"/>
    <property type="project" value="UniProtKB-SubCell"/>
</dbReference>
<comment type="caution">
    <text evidence="13">The sequence shown here is derived from an EMBL/GenBank/DDBJ whole genome shotgun (WGS) entry which is preliminary data.</text>
</comment>
<feature type="compositionally biased region" description="Polar residues" evidence="12">
    <location>
        <begin position="403"/>
        <end position="417"/>
    </location>
</feature>
<reference evidence="13 14" key="1">
    <citation type="submission" date="2024-06" db="EMBL/GenBank/DDBJ databases">
        <title>A chromosome-level genome assembly of beet webworm, Loxostege sticticalis.</title>
        <authorList>
            <person name="Zhang Y."/>
        </authorList>
    </citation>
    <scope>NUCLEOTIDE SEQUENCE [LARGE SCALE GENOMIC DNA]</scope>
    <source>
        <strain evidence="13">AQ028</strain>
        <tissue evidence="13">Male pupae</tissue>
    </source>
</reference>
<gene>
    <name evidence="13" type="ORF">ABMA28_003369</name>
</gene>
<dbReference type="PANTHER" id="PTHR19960">
    <property type="entry name" value="TEKTIN"/>
    <property type="match status" value="1"/>
</dbReference>